<evidence type="ECO:0000313" key="2">
    <source>
        <dbReference type="Proteomes" id="UP001500063"/>
    </source>
</evidence>
<reference evidence="2" key="1">
    <citation type="journal article" date="2019" name="Int. J. Syst. Evol. Microbiol.">
        <title>The Global Catalogue of Microorganisms (GCM) 10K type strain sequencing project: providing services to taxonomists for standard genome sequencing and annotation.</title>
        <authorList>
            <consortium name="The Broad Institute Genomics Platform"/>
            <consortium name="The Broad Institute Genome Sequencing Center for Infectious Disease"/>
            <person name="Wu L."/>
            <person name="Ma J."/>
        </authorList>
    </citation>
    <scope>NUCLEOTIDE SEQUENCE [LARGE SCALE GENOMIC DNA]</scope>
    <source>
        <strain evidence="2">JCM 4565</strain>
    </source>
</reference>
<dbReference type="EMBL" id="BAAABW010000026">
    <property type="protein sequence ID" value="GAA0369197.1"/>
    <property type="molecule type" value="Genomic_DNA"/>
</dbReference>
<comment type="caution">
    <text evidence="1">The sequence shown here is derived from an EMBL/GenBank/DDBJ whole genome shotgun (WGS) entry which is preliminary data.</text>
</comment>
<evidence type="ECO:0000313" key="1">
    <source>
        <dbReference type="EMBL" id="GAA0369197.1"/>
    </source>
</evidence>
<sequence length="73" mass="7786">MTNMTPWGMGYRSGALVVDKETGAVGVTQGVAGRIYTVKSVQDGSLWTAHSTRLRIATTEERAKLGIGPRGVH</sequence>
<dbReference type="RefSeq" id="WP_301891506.1">
    <property type="nucleotide sequence ID" value="NZ_BAAABW010000026.1"/>
</dbReference>
<accession>A0ABP3HGA9</accession>
<dbReference type="Proteomes" id="UP001500063">
    <property type="component" value="Unassembled WGS sequence"/>
</dbReference>
<name>A0ABP3HGA9_9ACTN</name>
<protein>
    <submittedName>
        <fullName evidence="1">Uncharacterized protein</fullName>
    </submittedName>
</protein>
<proteinExistence type="predicted"/>
<organism evidence="1 2">
    <name type="scientific">Streptomyces blastmyceticus</name>
    <dbReference type="NCBI Taxonomy" id="68180"/>
    <lineage>
        <taxon>Bacteria</taxon>
        <taxon>Bacillati</taxon>
        <taxon>Actinomycetota</taxon>
        <taxon>Actinomycetes</taxon>
        <taxon>Kitasatosporales</taxon>
        <taxon>Streptomycetaceae</taxon>
        <taxon>Streptomyces</taxon>
    </lineage>
</organism>
<gene>
    <name evidence="1" type="ORF">GCM10010319_53900</name>
</gene>
<keyword evidence="2" id="KW-1185">Reference proteome</keyword>